<comment type="caution">
    <text evidence="3">The sequence shown here is derived from an EMBL/GenBank/DDBJ whole genome shotgun (WGS) entry which is preliminary data.</text>
</comment>
<dbReference type="SUPFAM" id="SSF50939">
    <property type="entry name" value="Sialidases"/>
    <property type="match status" value="1"/>
</dbReference>
<evidence type="ECO:0000259" key="2">
    <source>
        <dbReference type="Pfam" id="PF25852"/>
    </source>
</evidence>
<evidence type="ECO:0000313" key="4">
    <source>
        <dbReference type="Proteomes" id="UP000244925"/>
    </source>
</evidence>
<reference evidence="4" key="1">
    <citation type="submission" date="2018-02" db="EMBL/GenBank/DDBJ databases">
        <authorList>
            <person name="Clavel T."/>
            <person name="Strowig T."/>
        </authorList>
    </citation>
    <scope>NUCLEOTIDE SEQUENCE [LARGE SCALE GENOMIC DNA]</scope>
    <source>
        <strain evidence="4">DSM 100764</strain>
    </source>
</reference>
<accession>A0A2V1J0J4</accession>
<evidence type="ECO:0008006" key="5">
    <source>
        <dbReference type="Google" id="ProtNLM"/>
    </source>
</evidence>
<dbReference type="PROSITE" id="PS51257">
    <property type="entry name" value="PROKAR_LIPOPROTEIN"/>
    <property type="match status" value="1"/>
</dbReference>
<dbReference type="InterPro" id="IPR058667">
    <property type="entry name" value="DUF6242_C"/>
</dbReference>
<evidence type="ECO:0000259" key="1">
    <source>
        <dbReference type="Pfam" id="PF19755"/>
    </source>
</evidence>
<dbReference type="EMBL" id="PUBV01000004">
    <property type="protein sequence ID" value="PWB08908.1"/>
    <property type="molecule type" value="Genomic_DNA"/>
</dbReference>
<organism evidence="3 4">
    <name type="scientific">Paramuribaculum intestinale</name>
    <dbReference type="NCBI Taxonomy" id="2094151"/>
    <lineage>
        <taxon>Bacteria</taxon>
        <taxon>Pseudomonadati</taxon>
        <taxon>Bacteroidota</taxon>
        <taxon>Bacteroidia</taxon>
        <taxon>Bacteroidales</taxon>
        <taxon>Muribaculaceae</taxon>
        <taxon>Paramuribaculum</taxon>
    </lineage>
</organism>
<keyword evidence="4" id="KW-1185">Reference proteome</keyword>
<sequence length="479" mass="51776">MKPRLYHIILAVLTGWSVISCNSDDSEVTVIESTTLSNVEVKYFGLGSAPLIAENTDTLFFSIDLNNGVIFNADSLPAGTVKGNVTVDLTVESASQLEVLFTDKEGEPQTINYFESSNDSVYFGNDDVKVRIVSADGKVQRDYVVKLNVHEKKPDSLYWDVTNFAMLPTTLGSPAAQKTVEMGGRYYTLASDGRSATIAVTDNPADRRWSISQASLPSGSDVATLSSVDGILYITALHKLYLSADGGKTWRDTGASMDYIYGGYGATVLGNKKNADGSYSHVTYPATAEKPVAEDCPVKGASAPMTFTTQWSDKAMFAMLGGRKADGTLTGSMWAYDGSEWAAVSLQSLPPVEGAVMIPYYHVTHDIQYVASSSPVLLAFGGNYASGQLNDKVYMSVDQGVHWAEAPAYMQPGSNAPLLTGAQALVVNQTLYPEASRAVKPISSWECPYIYLFGGVSYDGFSPSIKRGYINYFTFFPIQ</sequence>
<dbReference type="Pfam" id="PF25852">
    <property type="entry name" value="DUF6242_C"/>
    <property type="match status" value="1"/>
</dbReference>
<proteinExistence type="predicted"/>
<dbReference type="AlphaFoldDB" id="A0A2V1J0J4"/>
<protein>
    <recommendedName>
        <fullName evidence="5">Exo-alpha-sialidase</fullName>
    </recommendedName>
</protein>
<dbReference type="InterPro" id="IPR036278">
    <property type="entry name" value="Sialidase_sf"/>
</dbReference>
<dbReference type="Pfam" id="PF19755">
    <property type="entry name" value="DUF6242"/>
    <property type="match status" value="1"/>
</dbReference>
<evidence type="ECO:0000313" key="3">
    <source>
        <dbReference type="EMBL" id="PWB08908.1"/>
    </source>
</evidence>
<gene>
    <name evidence="3" type="ORF">C5O25_03265</name>
</gene>
<dbReference type="GeneID" id="93424608"/>
<name>A0A2V1J0J4_9BACT</name>
<dbReference type="Proteomes" id="UP000244925">
    <property type="component" value="Unassembled WGS sequence"/>
</dbReference>
<feature type="domain" description="DUF6242" evidence="2">
    <location>
        <begin position="153"/>
        <end position="475"/>
    </location>
</feature>
<dbReference type="InterPro" id="IPR046209">
    <property type="entry name" value="DUF6242_N"/>
</dbReference>
<feature type="domain" description="DUF6242" evidence="1">
    <location>
        <begin position="56"/>
        <end position="147"/>
    </location>
</feature>
<dbReference type="RefSeq" id="WP_107035296.1">
    <property type="nucleotide sequence ID" value="NZ_CAOONL010000051.1"/>
</dbReference>